<sequence>MVYAINVENLHNSYGNVAVLKGLSFKVKKGEIFALLGGNGSGKTTILECIEGIRKYNSASISVDGSFGVQLQSITLPKNIKVIEALTLFSKWNSDSIN</sequence>
<organism evidence="2">
    <name type="scientific">Ornithinibacillus sp. 4-3</name>
    <dbReference type="NCBI Taxonomy" id="3231488"/>
    <lineage>
        <taxon>Bacteria</taxon>
        <taxon>Bacillati</taxon>
        <taxon>Bacillota</taxon>
        <taxon>Bacilli</taxon>
        <taxon>Bacillales</taxon>
        <taxon>Bacillaceae</taxon>
        <taxon>Ornithinibacillus</taxon>
    </lineage>
</organism>
<gene>
    <name evidence="2" type="ORF">AB4Y30_09015</name>
</gene>
<dbReference type="InterPro" id="IPR003439">
    <property type="entry name" value="ABC_transporter-like_ATP-bd"/>
</dbReference>
<evidence type="ECO:0000313" key="2">
    <source>
        <dbReference type="EMBL" id="XDK31183.1"/>
    </source>
</evidence>
<dbReference type="GO" id="GO:0005524">
    <property type="term" value="F:ATP binding"/>
    <property type="evidence" value="ECO:0007669"/>
    <property type="project" value="UniProtKB-KW"/>
</dbReference>
<evidence type="ECO:0000259" key="1">
    <source>
        <dbReference type="Pfam" id="PF00005"/>
    </source>
</evidence>
<dbReference type="InterPro" id="IPR027417">
    <property type="entry name" value="P-loop_NTPase"/>
</dbReference>
<dbReference type="EMBL" id="CP162599">
    <property type="protein sequence ID" value="XDK31183.1"/>
    <property type="molecule type" value="Genomic_DNA"/>
</dbReference>
<protein>
    <submittedName>
        <fullName evidence="2">ATP-binding cassette domain-containing protein</fullName>
    </submittedName>
</protein>
<dbReference type="GO" id="GO:0016887">
    <property type="term" value="F:ATP hydrolysis activity"/>
    <property type="evidence" value="ECO:0007669"/>
    <property type="project" value="InterPro"/>
</dbReference>
<dbReference type="SUPFAM" id="SSF52540">
    <property type="entry name" value="P-loop containing nucleoside triphosphate hydrolases"/>
    <property type="match status" value="1"/>
</dbReference>
<dbReference type="RefSeq" id="WP_368651911.1">
    <property type="nucleotide sequence ID" value="NZ_CP162599.1"/>
</dbReference>
<dbReference type="PANTHER" id="PTHR43038:SF3">
    <property type="entry name" value="ABC TRANSPORTER G FAMILY MEMBER 20 ISOFORM X1"/>
    <property type="match status" value="1"/>
</dbReference>
<keyword evidence="2" id="KW-0067">ATP-binding</keyword>
<reference evidence="2" key="1">
    <citation type="submission" date="2024-07" db="EMBL/GenBank/DDBJ databases">
        <title>Halotolerant mesophilic bacterium Ornithinibacillus sp. 4-3, sp. nov., isolated from soil.</title>
        <authorList>
            <person name="Sidarenka A.V."/>
            <person name="Guliayeva D.E."/>
            <person name="Leanovich S.I."/>
            <person name="Hileuskaya K.S."/>
            <person name="Akhremchuk A.E."/>
            <person name="Sikolenko M.A."/>
            <person name="Valentovich L.N."/>
        </authorList>
    </citation>
    <scope>NUCLEOTIDE SEQUENCE</scope>
    <source>
        <strain evidence="2">4-3</strain>
    </source>
</reference>
<keyword evidence="2" id="KW-0547">Nucleotide-binding</keyword>
<feature type="domain" description="ABC transporter" evidence="1">
    <location>
        <begin position="20"/>
        <end position="84"/>
    </location>
</feature>
<accession>A0AB39HMZ5</accession>
<proteinExistence type="predicted"/>
<dbReference type="Pfam" id="PF00005">
    <property type="entry name" value="ABC_tran"/>
    <property type="match status" value="1"/>
</dbReference>
<dbReference type="PANTHER" id="PTHR43038">
    <property type="entry name" value="ATP-BINDING CASSETTE, SUB-FAMILY H, MEMBER 1"/>
    <property type="match status" value="1"/>
</dbReference>
<name>A0AB39HMZ5_9BACI</name>
<dbReference type="AlphaFoldDB" id="A0AB39HMZ5"/>
<dbReference type="Gene3D" id="3.40.50.300">
    <property type="entry name" value="P-loop containing nucleotide triphosphate hydrolases"/>
    <property type="match status" value="1"/>
</dbReference>